<protein>
    <submittedName>
        <fullName evidence="10">Cation-transporting P-type ATPase</fullName>
    </submittedName>
</protein>
<evidence type="ECO:0000256" key="3">
    <source>
        <dbReference type="ARBA" id="ARBA00022741"/>
    </source>
</evidence>
<dbReference type="SFLD" id="SFLDS00003">
    <property type="entry name" value="Haloacid_Dehalogenase"/>
    <property type="match status" value="1"/>
</dbReference>
<feature type="transmembrane region" description="Helical" evidence="8">
    <location>
        <begin position="50"/>
        <end position="76"/>
    </location>
</feature>
<dbReference type="PRINTS" id="PR00119">
    <property type="entry name" value="CATATPASE"/>
</dbReference>
<gene>
    <name evidence="10" type="ORF">FJR03_10550</name>
</gene>
<keyword evidence="6 8" id="KW-1133">Transmembrane helix</keyword>
<keyword evidence="5" id="KW-1278">Translocase</keyword>
<feature type="transmembrane region" description="Helical" evidence="8">
    <location>
        <begin position="271"/>
        <end position="301"/>
    </location>
</feature>
<dbReference type="SUPFAM" id="SSF81665">
    <property type="entry name" value="Calcium ATPase, transmembrane domain M"/>
    <property type="match status" value="1"/>
</dbReference>
<evidence type="ECO:0000256" key="4">
    <source>
        <dbReference type="ARBA" id="ARBA00022840"/>
    </source>
</evidence>
<dbReference type="InterPro" id="IPR018303">
    <property type="entry name" value="ATPase_P-typ_P_site"/>
</dbReference>
<dbReference type="InterPro" id="IPR023298">
    <property type="entry name" value="ATPase_P-typ_TM_dom_sf"/>
</dbReference>
<dbReference type="KEGG" id="smax:FJR03_10550"/>
<dbReference type="Gene3D" id="1.20.1110.10">
    <property type="entry name" value="Calcium-transporting ATPase, transmembrane domain"/>
    <property type="match status" value="2"/>
</dbReference>
<feature type="transmembrane region" description="Helical" evidence="8">
    <location>
        <begin position="710"/>
        <end position="730"/>
    </location>
</feature>
<proteinExistence type="predicted"/>
<dbReference type="InterPro" id="IPR059000">
    <property type="entry name" value="ATPase_P-type_domA"/>
</dbReference>
<evidence type="ECO:0000256" key="5">
    <source>
        <dbReference type="ARBA" id="ARBA00022967"/>
    </source>
</evidence>
<keyword evidence="11" id="KW-1185">Reference proteome</keyword>
<dbReference type="InterPro" id="IPR023299">
    <property type="entry name" value="ATPase_P-typ_cyto_dom_N"/>
</dbReference>
<dbReference type="Gene3D" id="3.40.50.1000">
    <property type="entry name" value="HAD superfamily/HAD-like"/>
    <property type="match status" value="2"/>
</dbReference>
<keyword evidence="2 8" id="KW-0812">Transmembrane</keyword>
<evidence type="ECO:0000256" key="8">
    <source>
        <dbReference type="SAM" id="Phobius"/>
    </source>
</evidence>
<keyword evidence="3" id="KW-0547">Nucleotide-binding</keyword>
<dbReference type="SFLD" id="SFLDG00002">
    <property type="entry name" value="C1.7:_P-type_atpase_like"/>
    <property type="match status" value="1"/>
</dbReference>
<dbReference type="Pfam" id="PF00690">
    <property type="entry name" value="Cation_ATPase_N"/>
    <property type="match status" value="1"/>
</dbReference>
<evidence type="ECO:0000256" key="1">
    <source>
        <dbReference type="ARBA" id="ARBA00004141"/>
    </source>
</evidence>
<dbReference type="Pfam" id="PF00689">
    <property type="entry name" value="Cation_ATPase_C"/>
    <property type="match status" value="1"/>
</dbReference>
<evidence type="ECO:0000259" key="9">
    <source>
        <dbReference type="SMART" id="SM00831"/>
    </source>
</evidence>
<dbReference type="InterPro" id="IPR001757">
    <property type="entry name" value="P_typ_ATPase"/>
</dbReference>
<feature type="transmembrane region" description="Helical" evidence="8">
    <location>
        <begin position="736"/>
        <end position="755"/>
    </location>
</feature>
<dbReference type="PANTHER" id="PTHR42861">
    <property type="entry name" value="CALCIUM-TRANSPORTING ATPASE"/>
    <property type="match status" value="1"/>
</dbReference>
<dbReference type="Pfam" id="PF00702">
    <property type="entry name" value="Hydrolase"/>
    <property type="match status" value="1"/>
</dbReference>
<evidence type="ECO:0000313" key="11">
    <source>
        <dbReference type="Proteomes" id="UP000593910"/>
    </source>
</evidence>
<dbReference type="Pfam" id="PF00122">
    <property type="entry name" value="E1-E2_ATPase"/>
    <property type="match status" value="1"/>
</dbReference>
<dbReference type="SUPFAM" id="SSF81653">
    <property type="entry name" value="Calcium ATPase, transduction domain A"/>
    <property type="match status" value="1"/>
</dbReference>
<accession>A0A7M1AY61</accession>
<dbReference type="InterPro" id="IPR004014">
    <property type="entry name" value="ATPase_P-typ_cation-transptr_N"/>
</dbReference>
<comment type="subcellular location">
    <subcellularLocation>
        <location evidence="1">Membrane</location>
        <topology evidence="1">Multi-pass membrane protein</topology>
    </subcellularLocation>
</comment>
<dbReference type="InterPro" id="IPR008250">
    <property type="entry name" value="ATPase_P-typ_transduc_dom_A_sf"/>
</dbReference>
<dbReference type="SFLD" id="SFLDF00027">
    <property type="entry name" value="p-type_atpase"/>
    <property type="match status" value="1"/>
</dbReference>
<evidence type="ECO:0000256" key="2">
    <source>
        <dbReference type="ARBA" id="ARBA00022692"/>
    </source>
</evidence>
<dbReference type="SUPFAM" id="SSF56784">
    <property type="entry name" value="HAD-like"/>
    <property type="match status" value="1"/>
</dbReference>
<dbReference type="PROSITE" id="PS00154">
    <property type="entry name" value="ATPASE_E1_E2"/>
    <property type="match status" value="1"/>
</dbReference>
<evidence type="ECO:0000313" key="10">
    <source>
        <dbReference type="EMBL" id="QOP42417.1"/>
    </source>
</evidence>
<dbReference type="GO" id="GO:0016887">
    <property type="term" value="F:ATP hydrolysis activity"/>
    <property type="evidence" value="ECO:0007669"/>
    <property type="project" value="InterPro"/>
</dbReference>
<feature type="domain" description="Cation-transporting P-type ATPase N-terminal" evidence="9">
    <location>
        <begin position="6"/>
        <end position="78"/>
    </location>
</feature>
<dbReference type="Proteomes" id="UP000593910">
    <property type="component" value="Chromosome"/>
</dbReference>
<dbReference type="InterPro" id="IPR036412">
    <property type="entry name" value="HAD-like_sf"/>
</dbReference>
<dbReference type="AlphaFoldDB" id="A0A7M1AY61"/>
<dbReference type="EMBL" id="CP041165">
    <property type="protein sequence ID" value="QOP42417.1"/>
    <property type="molecule type" value="Genomic_DNA"/>
</dbReference>
<keyword evidence="7 8" id="KW-0472">Membrane</keyword>
<dbReference type="GO" id="GO:0016020">
    <property type="term" value="C:membrane"/>
    <property type="evidence" value="ECO:0007669"/>
    <property type="project" value="UniProtKB-SubCell"/>
</dbReference>
<evidence type="ECO:0000256" key="7">
    <source>
        <dbReference type="ARBA" id="ARBA00023136"/>
    </source>
</evidence>
<reference evidence="10 11" key="1">
    <citation type="submission" date="2019-06" db="EMBL/GenBank/DDBJ databases">
        <title>Sulfurimonas gotlandica sp. nov., a chemoautotrophic and psychrotolerant epsilonproteobacterium isolated from a pelagic redoxcline, and an emended description of the genus Sulfurimonas.</title>
        <authorList>
            <person name="Wang S."/>
            <person name="Jiang L."/>
            <person name="Shao Z."/>
        </authorList>
    </citation>
    <scope>NUCLEOTIDE SEQUENCE [LARGE SCALE GENOMIC DNA]</scope>
    <source>
        <strain evidence="10 11">B2</strain>
    </source>
</reference>
<dbReference type="SMART" id="SM00831">
    <property type="entry name" value="Cation_ATPase_N"/>
    <property type="match status" value="1"/>
</dbReference>
<name>A0A7M1AY61_9BACT</name>
<organism evidence="10 11">
    <name type="scientific">Sulfurimonas marina</name>
    <dbReference type="NCBI Taxonomy" id="2590551"/>
    <lineage>
        <taxon>Bacteria</taxon>
        <taxon>Pseudomonadati</taxon>
        <taxon>Campylobacterota</taxon>
        <taxon>Epsilonproteobacteria</taxon>
        <taxon>Campylobacterales</taxon>
        <taxon>Sulfurimonadaceae</taxon>
        <taxon>Sulfurimonas</taxon>
    </lineage>
</organism>
<feature type="transmembrane region" description="Helical" evidence="8">
    <location>
        <begin position="776"/>
        <end position="796"/>
    </location>
</feature>
<dbReference type="PRINTS" id="PR00120">
    <property type="entry name" value="HATPASE"/>
</dbReference>
<feature type="transmembrane region" description="Helical" evidence="8">
    <location>
        <begin position="808"/>
        <end position="825"/>
    </location>
</feature>
<sequence>MIIPEHPYSEAVELLAKKMETSKKGLSHSAVEKNLSIYGFNEIKEKKHNLFTLFLAQFKSPLVYVLVVATILSLFLGKIHEGLLILLIILINSLIGFWQEVKALSSIKALQKLTENKTQVKRDSEIFTISSSQLVPGDVIILTEGDIVPADIRLFNTNGLVIDESILTGESVPVQKDANLTLPQETLPYELDNMALSGTTVIKGKAEGFVVFTGQQTYLASISSKAEEEPRETPLHKALEVFIKKHMVVVSIMILIIATLSFFEGREIVEIIYLIIALLVASVPEGLPIVITLVLTIGAMAMSIRKVYIRHLPSVETLGSTTVIASDKTGTITQGKLEVNDVFYLHETFSQTVSALANESVEGKGDPVDTALALWVGKEYESIREKYPRINLYPFDTKYRLMASSHMIKKEHKLFVKGAFESLKQFATNEDDFKVLEKEHDKLASNGLRVIALGMGEHTTDDINQWEIEIVGLVGFLDPPKEGVLEAVQTAQKAGIKLMMITGDNALTAAAVAKSVNIYKEGDLVVSGKELNEMDDDTLAKTVSKVTVWARVLPEHKYRIVKMLQKKGEIVAVTGDGVNDVPALRSADLGIAMGEGTDAAKSTANMVLADNNLSVIVEAIKEGRSIANNIRKTIYFLLSTSLDEVFLITAAILMSLPLPLYPIQILWINLVANSALDKTFPFLKDEEDVMNRVPNKLHEQFLDKVQLLRVFYVVLVISIGSLFLYAWMLEHSTKESAISTLFTAFVIATWINGLQSLKEHEPFLKNIKKSLQINPYIFYGIGIGFALQLFAIYLLSDLFHTLPLNEESLTMIGLLALWIFSMIEIRKWGEYLWCQFKFKSEK</sequence>
<dbReference type="NCBIfam" id="TIGR01494">
    <property type="entry name" value="ATPase_P-type"/>
    <property type="match status" value="2"/>
</dbReference>
<feature type="transmembrane region" description="Helical" evidence="8">
    <location>
        <begin position="247"/>
        <end position="265"/>
    </location>
</feature>
<feature type="transmembrane region" description="Helical" evidence="8">
    <location>
        <begin position="82"/>
        <end position="98"/>
    </location>
</feature>
<evidence type="ECO:0000256" key="6">
    <source>
        <dbReference type="ARBA" id="ARBA00022989"/>
    </source>
</evidence>
<keyword evidence="4" id="KW-0067">ATP-binding</keyword>
<dbReference type="InterPro" id="IPR006068">
    <property type="entry name" value="ATPase_P-typ_cation-transptr_C"/>
</dbReference>
<dbReference type="GO" id="GO:0005524">
    <property type="term" value="F:ATP binding"/>
    <property type="evidence" value="ECO:0007669"/>
    <property type="project" value="UniProtKB-KW"/>
</dbReference>
<dbReference type="InterPro" id="IPR023214">
    <property type="entry name" value="HAD_sf"/>
</dbReference>
<dbReference type="Gene3D" id="2.70.150.10">
    <property type="entry name" value="Calcium-transporting ATPase, cytoplasmic transduction domain A"/>
    <property type="match status" value="1"/>
</dbReference>
<dbReference type="InterPro" id="IPR044492">
    <property type="entry name" value="P_typ_ATPase_HD_dom"/>
</dbReference>
<dbReference type="Gene3D" id="3.40.1110.10">
    <property type="entry name" value="Calcium-transporting ATPase, cytoplasmic domain N"/>
    <property type="match status" value="2"/>
</dbReference>